<dbReference type="EMBL" id="JAUSXV010000001">
    <property type="protein sequence ID" value="MDQ0647017.1"/>
    <property type="molecule type" value="Genomic_DNA"/>
</dbReference>
<keyword evidence="1" id="KW-0472">Membrane</keyword>
<keyword evidence="1" id="KW-1133">Transmembrane helix</keyword>
<reference evidence="2 3" key="1">
    <citation type="submission" date="2023-07" db="EMBL/GenBank/DDBJ databases">
        <title>Comparative genomics of wheat-associated soil bacteria to identify genetic determinants of phenazine resistance.</title>
        <authorList>
            <person name="Mouncey N."/>
        </authorList>
    </citation>
    <scope>NUCLEOTIDE SEQUENCE [LARGE SCALE GENOMIC DNA]</scope>
    <source>
        <strain evidence="2 3">W4I9-1</strain>
    </source>
</reference>
<organism evidence="2 3">
    <name type="scientific">Microbacterium natoriense</name>
    <dbReference type="NCBI Taxonomy" id="284570"/>
    <lineage>
        <taxon>Bacteria</taxon>
        <taxon>Bacillati</taxon>
        <taxon>Actinomycetota</taxon>
        <taxon>Actinomycetes</taxon>
        <taxon>Micrococcales</taxon>
        <taxon>Microbacteriaceae</taxon>
        <taxon>Microbacterium</taxon>
    </lineage>
</organism>
<comment type="caution">
    <text evidence="2">The sequence shown here is derived from an EMBL/GenBank/DDBJ whole genome shotgun (WGS) entry which is preliminary data.</text>
</comment>
<dbReference type="AlphaFoldDB" id="A0AAW8EUQ7"/>
<gene>
    <name evidence="2" type="ORF">QFZ53_001213</name>
</gene>
<keyword evidence="3" id="KW-1185">Reference proteome</keyword>
<accession>A0AAW8EUQ7</accession>
<keyword evidence="1" id="KW-0812">Transmembrane</keyword>
<evidence type="ECO:0000313" key="3">
    <source>
        <dbReference type="Proteomes" id="UP001244427"/>
    </source>
</evidence>
<name>A0AAW8EUQ7_9MICO</name>
<sequence length="216" mass="22454">MNAIGRIRRRTSIIASTAAVSVAVVGSIMLTTIPLATSTNPPLTRVTASAVTTNRSVPPSLNVHGSVMQLISQNDGMNRLGANPNISVDESGATAIVVPWVGTVPSWLESGIKAIAAETGSSVTVVSARNTQSEMMLAAAELHSLFPDDARVSTSVEIGIDSLVFRGPALPDVVHASSSPDDDAWAAFMEDAAERIAFDGVGITFVEEESVPEPAM</sequence>
<feature type="transmembrane region" description="Helical" evidence="1">
    <location>
        <begin position="12"/>
        <end position="36"/>
    </location>
</feature>
<evidence type="ECO:0000256" key="1">
    <source>
        <dbReference type="SAM" id="Phobius"/>
    </source>
</evidence>
<proteinExistence type="predicted"/>
<evidence type="ECO:0000313" key="2">
    <source>
        <dbReference type="EMBL" id="MDQ0647017.1"/>
    </source>
</evidence>
<protein>
    <submittedName>
        <fullName evidence="2">Uncharacterized protein</fullName>
    </submittedName>
</protein>
<dbReference type="Proteomes" id="UP001244427">
    <property type="component" value="Unassembled WGS sequence"/>
</dbReference>